<dbReference type="PROSITE" id="PS50045">
    <property type="entry name" value="SIGMA54_INTERACT_4"/>
    <property type="match status" value="1"/>
</dbReference>
<dbReference type="Gene3D" id="3.40.50.300">
    <property type="entry name" value="P-loop containing nucleotide triphosphate hydrolases"/>
    <property type="match status" value="1"/>
</dbReference>
<reference evidence="8 9" key="1">
    <citation type="submission" date="2019-11" db="EMBL/GenBank/DDBJ databases">
        <title>Comparative genomics of hydrocarbon-degrading Desulfosarcina strains.</title>
        <authorList>
            <person name="Watanabe M."/>
            <person name="Kojima H."/>
            <person name="Fukui M."/>
        </authorList>
    </citation>
    <scope>NUCLEOTIDE SEQUENCE [LARGE SCALE GENOMIC DNA]</scope>
    <source>
        <strain evidence="8 9">28bB2T</strain>
    </source>
</reference>
<keyword evidence="6" id="KW-0804">Transcription</keyword>
<evidence type="ECO:0000256" key="1">
    <source>
        <dbReference type="ARBA" id="ARBA00022741"/>
    </source>
</evidence>
<dbReference type="InterPro" id="IPR025944">
    <property type="entry name" value="Sigma_54_int_dom_CS"/>
</dbReference>
<evidence type="ECO:0000259" key="7">
    <source>
        <dbReference type="PROSITE" id="PS50045"/>
    </source>
</evidence>
<dbReference type="InterPro" id="IPR002078">
    <property type="entry name" value="Sigma_54_int"/>
</dbReference>
<accession>A0A5K8A007</accession>
<dbReference type="InterPro" id="IPR003593">
    <property type="entry name" value="AAA+_ATPase"/>
</dbReference>
<evidence type="ECO:0000256" key="3">
    <source>
        <dbReference type="ARBA" id="ARBA00023015"/>
    </source>
</evidence>
<dbReference type="Gene3D" id="3.30.450.40">
    <property type="match status" value="1"/>
</dbReference>
<dbReference type="Proteomes" id="UP000425960">
    <property type="component" value="Chromosome"/>
</dbReference>
<keyword evidence="4" id="KW-0238">DNA-binding</keyword>
<keyword evidence="3" id="KW-0805">Transcription regulation</keyword>
<gene>
    <name evidence="8" type="ORF">DSCO28_63120</name>
</gene>
<evidence type="ECO:0000313" key="9">
    <source>
        <dbReference type="Proteomes" id="UP000425960"/>
    </source>
</evidence>
<proteinExistence type="predicted"/>
<keyword evidence="1" id="KW-0547">Nucleotide-binding</keyword>
<dbReference type="Pfam" id="PF25601">
    <property type="entry name" value="AAA_lid_14"/>
    <property type="match status" value="1"/>
</dbReference>
<keyword evidence="2" id="KW-0067">ATP-binding</keyword>
<dbReference type="KEGG" id="dov:DSCO28_63120"/>
<dbReference type="PANTHER" id="PTHR32071:SF117">
    <property type="entry name" value="PTS-DEPENDENT DIHYDROXYACETONE KINASE OPERON REGULATORY PROTEIN-RELATED"/>
    <property type="match status" value="1"/>
</dbReference>
<organism evidence="8 9">
    <name type="scientific">Desulfosarcina ovata subsp. sediminis</name>
    <dbReference type="NCBI Taxonomy" id="885957"/>
    <lineage>
        <taxon>Bacteria</taxon>
        <taxon>Pseudomonadati</taxon>
        <taxon>Thermodesulfobacteriota</taxon>
        <taxon>Desulfobacteria</taxon>
        <taxon>Desulfobacterales</taxon>
        <taxon>Desulfosarcinaceae</taxon>
        <taxon>Desulfosarcina</taxon>
    </lineage>
</organism>
<dbReference type="EMBL" id="AP021876">
    <property type="protein sequence ID" value="BBO85746.1"/>
    <property type="molecule type" value="Genomic_DNA"/>
</dbReference>
<dbReference type="GO" id="GO:0003677">
    <property type="term" value="F:DNA binding"/>
    <property type="evidence" value="ECO:0007669"/>
    <property type="project" value="UniProtKB-KW"/>
</dbReference>
<evidence type="ECO:0000256" key="5">
    <source>
        <dbReference type="ARBA" id="ARBA00023159"/>
    </source>
</evidence>
<dbReference type="InterPro" id="IPR029016">
    <property type="entry name" value="GAF-like_dom_sf"/>
</dbReference>
<dbReference type="Gene3D" id="1.10.10.60">
    <property type="entry name" value="Homeodomain-like"/>
    <property type="match status" value="1"/>
</dbReference>
<dbReference type="SUPFAM" id="SSF55781">
    <property type="entry name" value="GAF domain-like"/>
    <property type="match status" value="1"/>
</dbReference>
<dbReference type="FunFam" id="3.40.50.300:FF:000006">
    <property type="entry name" value="DNA-binding transcriptional regulator NtrC"/>
    <property type="match status" value="1"/>
</dbReference>
<dbReference type="SUPFAM" id="SSF52540">
    <property type="entry name" value="P-loop containing nucleoside triphosphate hydrolases"/>
    <property type="match status" value="1"/>
</dbReference>
<keyword evidence="5" id="KW-0010">Activator</keyword>
<dbReference type="InterPro" id="IPR027417">
    <property type="entry name" value="P-loop_NTPase"/>
</dbReference>
<dbReference type="PROSITE" id="PS00688">
    <property type="entry name" value="SIGMA54_INTERACT_3"/>
    <property type="match status" value="1"/>
</dbReference>
<dbReference type="Gene3D" id="1.10.8.60">
    <property type="match status" value="1"/>
</dbReference>
<evidence type="ECO:0000256" key="4">
    <source>
        <dbReference type="ARBA" id="ARBA00023125"/>
    </source>
</evidence>
<name>A0A5K8A007_9BACT</name>
<dbReference type="InterPro" id="IPR058031">
    <property type="entry name" value="AAA_lid_NorR"/>
</dbReference>
<dbReference type="Pfam" id="PF00158">
    <property type="entry name" value="Sigma54_activat"/>
    <property type="match status" value="1"/>
</dbReference>
<dbReference type="SMART" id="SM00382">
    <property type="entry name" value="AAA"/>
    <property type="match status" value="1"/>
</dbReference>
<dbReference type="PROSITE" id="PS00675">
    <property type="entry name" value="SIGMA54_INTERACT_1"/>
    <property type="match status" value="1"/>
</dbReference>
<feature type="domain" description="Sigma-54 factor interaction" evidence="7">
    <location>
        <begin position="197"/>
        <end position="427"/>
    </location>
</feature>
<dbReference type="AlphaFoldDB" id="A0A5K8A007"/>
<evidence type="ECO:0000256" key="6">
    <source>
        <dbReference type="ARBA" id="ARBA00023163"/>
    </source>
</evidence>
<dbReference type="GO" id="GO:0006355">
    <property type="term" value="P:regulation of DNA-templated transcription"/>
    <property type="evidence" value="ECO:0007669"/>
    <property type="project" value="InterPro"/>
</dbReference>
<evidence type="ECO:0000313" key="8">
    <source>
        <dbReference type="EMBL" id="BBO85746.1"/>
    </source>
</evidence>
<dbReference type="RefSeq" id="WP_155325252.1">
    <property type="nucleotide sequence ID" value="NZ_AP021876.1"/>
</dbReference>
<protein>
    <submittedName>
        <fullName evidence="8">ATPase AAA</fullName>
    </submittedName>
</protein>
<dbReference type="InterPro" id="IPR025662">
    <property type="entry name" value="Sigma_54_int_dom_ATP-bd_1"/>
</dbReference>
<sequence length="516" mass="58587">MVDENEFFRRATLRISSSLKSETALQRAMTYLQQHMPVSGIFFALYDPNLNIGRLLAFIWPPGIDRPKRTFVFPKEYWGWMKNWWDNQERIRIINDISKEEKPLQQAFAAMWPNDTSHITMGLRLEEMQLGILAIFAEGKNRYNESHAHLISLLHEPFAIAISNILQHQEILRLKDILADDNSYLRQELMEITGKTIIGANFGMRGVMEMVSQVAPLNSPVLLLGETGVGKEIIANAIHYSSKRKNDPYIRVNCGAIPENLIDSELFGHEKGAFTGAISSKRGRFERANHGTIFLDEIGELPPAAQVRLLRVLQQHEIERVGGSEVIPVDVRVISATHQNLELMTQSGKFREDLLYRLNVFPIMIPPLRHRTDDIPALVSHFLEHKSRELGIEQMPSITREAIEQLQAYHWPGNVRELENFVERALIQTKTGKPVEAISFSGLASTSVDHTTTPSDQTDELILPMDDVITMHIKKALAQTRGKVEGIDGAANLLKIHPSTLRGRMRKLGIPYGRHR</sequence>
<dbReference type="GO" id="GO:0005524">
    <property type="term" value="F:ATP binding"/>
    <property type="evidence" value="ECO:0007669"/>
    <property type="project" value="UniProtKB-KW"/>
</dbReference>
<evidence type="ECO:0000256" key="2">
    <source>
        <dbReference type="ARBA" id="ARBA00022840"/>
    </source>
</evidence>
<dbReference type="PANTHER" id="PTHR32071">
    <property type="entry name" value="TRANSCRIPTIONAL REGULATORY PROTEIN"/>
    <property type="match status" value="1"/>
</dbReference>
<dbReference type="CDD" id="cd00009">
    <property type="entry name" value="AAA"/>
    <property type="match status" value="1"/>
</dbReference>